<organism evidence="9">
    <name type="scientific">Human cosavirus B</name>
    <dbReference type="NCBI Taxonomy" id="586420"/>
    <lineage>
        <taxon>Viruses</taxon>
        <taxon>Riboviria</taxon>
        <taxon>Orthornavirae</taxon>
        <taxon>Pisuviricota</taxon>
        <taxon>Pisoniviricetes</taxon>
        <taxon>Picornavirales</taxon>
        <taxon>Picornaviridae</taxon>
        <taxon>Caphthovirinae</taxon>
        <taxon>Cosavirus</taxon>
        <taxon>Cosavirus bepakis</taxon>
        <taxon>Cosavirus B</taxon>
    </lineage>
</organism>
<dbReference type="Gene3D" id="2.60.120.20">
    <property type="match status" value="1"/>
</dbReference>
<evidence type="ECO:0000256" key="1">
    <source>
        <dbReference type="ARBA" id="ARBA00004328"/>
    </source>
</evidence>
<protein>
    <recommendedName>
        <fullName evidence="3">Genome polyprotein</fullName>
    </recommendedName>
</protein>
<evidence type="ECO:0000313" key="9">
    <source>
        <dbReference type="EMBL" id="AFV67885.1"/>
    </source>
</evidence>
<keyword evidence="4" id="KW-0945">Host-virus interaction</keyword>
<evidence type="ECO:0000256" key="5">
    <source>
        <dbReference type="ARBA" id="ARBA00022804"/>
    </source>
</evidence>
<evidence type="ECO:0000256" key="3">
    <source>
        <dbReference type="ARBA" id="ARBA00020107"/>
    </source>
</evidence>
<accession>K7QR67</accession>
<dbReference type="GO" id="GO:0019062">
    <property type="term" value="P:virion attachment to host cell"/>
    <property type="evidence" value="ECO:0007669"/>
    <property type="project" value="UniProtKB-KW"/>
</dbReference>
<name>K7QR67_9PICO</name>
<sequence>PGTPPTQKIVVTVAGGDDFSYRNPISPAWAQGPSDEPHDNLEKGDMQSHDASLNSGHSVGLPTPHSDASFFFDRYRFVGLLESTPNEGPLITSPYNNTNFKVKDLATMFTVDSTKRPYTVMALTPTPSIDGSPITTFLVSNPMDRNSFNYIFTNGDPHFYRS</sequence>
<comment type="subcellular location">
    <subcellularLocation>
        <location evidence="2">Host cell</location>
    </subcellularLocation>
    <subcellularLocation>
        <location evidence="1">Virion</location>
    </subcellularLocation>
</comment>
<evidence type="ECO:0000256" key="2">
    <source>
        <dbReference type="ARBA" id="ARBA00004340"/>
    </source>
</evidence>
<dbReference type="InterPro" id="IPR029053">
    <property type="entry name" value="Viral_coat"/>
</dbReference>
<dbReference type="GO" id="GO:0044423">
    <property type="term" value="C:virion component"/>
    <property type="evidence" value="ECO:0007669"/>
    <property type="project" value="UniProtKB-KW"/>
</dbReference>
<keyword evidence="6" id="KW-0946">Virion</keyword>
<dbReference type="GO" id="GO:0043657">
    <property type="term" value="C:host cell"/>
    <property type="evidence" value="ECO:0007669"/>
    <property type="project" value="UniProtKB-SubCell"/>
</dbReference>
<evidence type="ECO:0000256" key="6">
    <source>
        <dbReference type="ARBA" id="ARBA00022844"/>
    </source>
</evidence>
<evidence type="ECO:0000256" key="7">
    <source>
        <dbReference type="ARBA" id="ARBA00023296"/>
    </source>
</evidence>
<proteinExistence type="predicted"/>
<dbReference type="SUPFAM" id="SSF88633">
    <property type="entry name" value="Positive stranded ssRNA viruses"/>
    <property type="match status" value="1"/>
</dbReference>
<feature type="compositionally biased region" description="Basic and acidic residues" evidence="8">
    <location>
        <begin position="35"/>
        <end position="48"/>
    </location>
</feature>
<keyword evidence="7" id="KW-1160">Virus entry into host cell</keyword>
<keyword evidence="5" id="KW-1161">Viral attachment to host cell</keyword>
<feature type="region of interest" description="Disordered" evidence="8">
    <location>
        <begin position="14"/>
        <end position="59"/>
    </location>
</feature>
<reference evidence="9" key="1">
    <citation type="journal article" date="2013" name="J. Gen. Virol.">
        <title>Diversity of picornaviruses in rural Bolivia.</title>
        <authorList>
            <person name="Nix W.A."/>
            <person name="Khetsuriani N."/>
            <person name="Penaranda S."/>
            <person name="Maher K."/>
            <person name="Venczel L."/>
            <person name="Cselko Z."/>
            <person name="Freire M.C."/>
            <person name="Cisterna D."/>
            <person name="Lema C.L."/>
            <person name="Rosales P."/>
            <person name="Rodriguez J.R."/>
            <person name="Rodriguez W."/>
            <person name="Halkyer P."/>
            <person name="Ronveaux O."/>
            <person name="Pallansch M.A."/>
            <person name="Oberste M.S."/>
        </authorList>
    </citation>
    <scope>NUCLEOTIDE SEQUENCE</scope>
    <source>
        <strain evidence="9">BOL/02-10669B</strain>
    </source>
</reference>
<evidence type="ECO:0000256" key="4">
    <source>
        <dbReference type="ARBA" id="ARBA00022581"/>
    </source>
</evidence>
<dbReference type="EMBL" id="JX219511">
    <property type="protein sequence ID" value="AFV67885.1"/>
    <property type="molecule type" value="Genomic_RNA"/>
</dbReference>
<feature type="non-terminal residue" evidence="9">
    <location>
        <position position="1"/>
    </location>
</feature>
<feature type="non-terminal residue" evidence="9">
    <location>
        <position position="162"/>
    </location>
</feature>
<evidence type="ECO:0000256" key="8">
    <source>
        <dbReference type="SAM" id="MobiDB-lite"/>
    </source>
</evidence>
<dbReference type="GO" id="GO:0046718">
    <property type="term" value="P:symbiont entry into host cell"/>
    <property type="evidence" value="ECO:0007669"/>
    <property type="project" value="UniProtKB-KW"/>
</dbReference>